<gene>
    <name evidence="1" type="ORF">QAD02_015171</name>
</gene>
<dbReference type="Proteomes" id="UP001239111">
    <property type="component" value="Chromosome 2"/>
</dbReference>
<organism evidence="1 2">
    <name type="scientific">Eretmocerus hayati</name>
    <dbReference type="NCBI Taxonomy" id="131215"/>
    <lineage>
        <taxon>Eukaryota</taxon>
        <taxon>Metazoa</taxon>
        <taxon>Ecdysozoa</taxon>
        <taxon>Arthropoda</taxon>
        <taxon>Hexapoda</taxon>
        <taxon>Insecta</taxon>
        <taxon>Pterygota</taxon>
        <taxon>Neoptera</taxon>
        <taxon>Endopterygota</taxon>
        <taxon>Hymenoptera</taxon>
        <taxon>Apocrita</taxon>
        <taxon>Proctotrupomorpha</taxon>
        <taxon>Chalcidoidea</taxon>
        <taxon>Aphelinidae</taxon>
        <taxon>Aphelininae</taxon>
        <taxon>Eretmocerus</taxon>
    </lineage>
</organism>
<dbReference type="EMBL" id="CM056742">
    <property type="protein sequence ID" value="KAJ8679384.1"/>
    <property type="molecule type" value="Genomic_DNA"/>
</dbReference>
<evidence type="ECO:0000313" key="1">
    <source>
        <dbReference type="EMBL" id="KAJ8679384.1"/>
    </source>
</evidence>
<sequence length="274" mass="29727">MRLSIAEGEATLKSSRGWVEVTGILNAISEQKPRTCADRRKTWDRSVKCAKAEFMESKKVPENGAPKHIISPFSMEVLHTLACLRNYQAGRDLPSQPSATIRQTPAYQEISSSSAVGTLGRVAQFSQTDCPKVSSTEDQLSHTISTKSDLQALLQSQNPAFGDSDGQDFEMHRTTQSSNVTNFPRSFVLLDLNKVSGPMAMFPSASAPIRAQITNNSIPSAECSSASILPLLSGKENMNLPTPRLASPGSPESLGSFITCAISSLRKNSRMIYE</sequence>
<accession>A0ACC2P9Z0</accession>
<proteinExistence type="predicted"/>
<evidence type="ECO:0000313" key="2">
    <source>
        <dbReference type="Proteomes" id="UP001239111"/>
    </source>
</evidence>
<reference evidence="1" key="1">
    <citation type="submission" date="2023-04" db="EMBL/GenBank/DDBJ databases">
        <title>A chromosome-level genome assembly of the parasitoid wasp Eretmocerus hayati.</title>
        <authorList>
            <person name="Zhong Y."/>
            <person name="Liu S."/>
            <person name="Liu Y."/>
        </authorList>
    </citation>
    <scope>NUCLEOTIDE SEQUENCE</scope>
    <source>
        <strain evidence="1">ZJU_SS_LIU_2023</strain>
    </source>
</reference>
<comment type="caution">
    <text evidence="1">The sequence shown here is derived from an EMBL/GenBank/DDBJ whole genome shotgun (WGS) entry which is preliminary data.</text>
</comment>
<keyword evidence="2" id="KW-1185">Reference proteome</keyword>
<name>A0ACC2P9Z0_9HYME</name>
<protein>
    <submittedName>
        <fullName evidence="1">Uncharacterized protein</fullName>
    </submittedName>
</protein>